<dbReference type="Pfam" id="PF02311">
    <property type="entry name" value="AraC_binding"/>
    <property type="match status" value="1"/>
</dbReference>
<dbReference type="SMART" id="SM00342">
    <property type="entry name" value="HTH_ARAC"/>
    <property type="match status" value="1"/>
</dbReference>
<organism evidence="8 9">
    <name type="scientific">Clostridium tarantellae</name>
    <dbReference type="NCBI Taxonomy" id="39493"/>
    <lineage>
        <taxon>Bacteria</taxon>
        <taxon>Bacillati</taxon>
        <taxon>Bacillota</taxon>
        <taxon>Clostridia</taxon>
        <taxon>Eubacteriales</taxon>
        <taxon>Clostridiaceae</taxon>
        <taxon>Clostridium</taxon>
    </lineage>
</organism>
<reference evidence="8 9" key="1">
    <citation type="submission" date="2019-10" db="EMBL/GenBank/DDBJ databases">
        <title>The Genome Sequence of Clostridium tarantellae Isolated from Fish Brain.</title>
        <authorList>
            <person name="Bano L."/>
            <person name="Kiel M."/>
            <person name="Sales G."/>
            <person name="Doxey A.C."/>
            <person name="Mansfield M.J."/>
            <person name="Schiavone M."/>
            <person name="Rossetto O."/>
            <person name="Pirazzini M."/>
            <person name="Dobrindt U."/>
            <person name="Montecucco C."/>
        </authorList>
    </citation>
    <scope>NUCLEOTIDE SEQUENCE [LARGE SCALE GENOMIC DNA]</scope>
    <source>
        <strain evidence="8 9">DSM 3997</strain>
    </source>
</reference>
<proteinExistence type="inferred from homology"/>
<dbReference type="InterPro" id="IPR018062">
    <property type="entry name" value="HTH_AraC-typ_CS"/>
</dbReference>
<evidence type="ECO:0000259" key="7">
    <source>
        <dbReference type="PROSITE" id="PS01124"/>
    </source>
</evidence>
<comment type="similarity">
    <text evidence="1">Belongs to the glycosyl hydrolase 39 family.</text>
</comment>
<dbReference type="SUPFAM" id="SSF51182">
    <property type="entry name" value="RmlC-like cupins"/>
    <property type="match status" value="1"/>
</dbReference>
<dbReference type="PROSITE" id="PS01124">
    <property type="entry name" value="HTH_ARAC_FAMILY_2"/>
    <property type="match status" value="1"/>
</dbReference>
<dbReference type="GO" id="GO:0003700">
    <property type="term" value="F:DNA-binding transcription factor activity"/>
    <property type="evidence" value="ECO:0007669"/>
    <property type="project" value="InterPro"/>
</dbReference>
<dbReference type="Gene3D" id="2.60.120.10">
    <property type="entry name" value="Jelly Rolls"/>
    <property type="match status" value="1"/>
</dbReference>
<dbReference type="Gene3D" id="1.10.10.60">
    <property type="entry name" value="Homeodomain-like"/>
    <property type="match status" value="2"/>
</dbReference>
<comment type="caution">
    <text evidence="8">The sequence shown here is derived from an EMBL/GenBank/DDBJ whole genome shotgun (WGS) entry which is preliminary data.</text>
</comment>
<keyword evidence="3" id="KW-0805">Transcription regulation</keyword>
<dbReference type="RefSeq" id="WP_152888365.1">
    <property type="nucleotide sequence ID" value="NZ_WHJC01000041.1"/>
</dbReference>
<evidence type="ECO:0000256" key="1">
    <source>
        <dbReference type="ARBA" id="ARBA00008875"/>
    </source>
</evidence>
<keyword evidence="6" id="KW-0326">Glycosidase</keyword>
<sequence>MRREYITYPNNLPILVNYVSIKNYPLHWHNSIEILYVLKGKINITIDTDNYELIENELEIINIDESHSFSSSDENNKVLIFNIDPLFFQKYYNDINNMFFYTNTSDEGAQKEERYTIFRTLLSIILCETIQKNDNFDKEIEKKLIDLLFHLINNFHYLTYDNEDIKENQMQLERYHRISKYIFNNYNTNITLQDIANKEFLSTHYLSHEIKYATGYSFTDLINLTRVEESIKLLLDSDESISEICEKIGFSHTRYFNKHFKSYCKMTPLQYRKKYKVTESTLSKQKTINYIPVEESLNDLSYYLDDYDRYNYHNKITTITINANNDLGDFDKSFKDILNVSDAFDLLIEDNKNIVEDILEEINYKYIRLLNMFSKDIGIFPGSKFFNWTRALDILEYVCSLELYPLIVLDSSEFSSNEFLEALKSFLEYFQEVESIELFNFKFQFSSNMDKNIIKDIRILLENDFNLEILDDFYIKNNTINYIYDTTYMIPYIIHNTFNCPNCLEFIKAFDTLDKQYDLTNEVFFGDPGLVNDKGIKKPSYYAYYLLNKMGETLVSFGNGYIVTKSEDEIQILLYTIPKTIDKLIDFESFYKSKGRNSTLDKHLSINILNINSNTKMIKYEINEKVGSSFNYWLSMGKPKRLKKEEKEILHKASFPQIDFKYYKKNTVLNLQTHINGYGAQLILLKYSK</sequence>
<evidence type="ECO:0000256" key="4">
    <source>
        <dbReference type="ARBA" id="ARBA00023125"/>
    </source>
</evidence>
<dbReference type="AlphaFoldDB" id="A0A6I1MHW5"/>
<gene>
    <name evidence="8" type="ORF">GBZ86_05040</name>
</gene>
<keyword evidence="2" id="KW-0378">Hydrolase</keyword>
<dbReference type="OrthoDB" id="9776971at2"/>
<dbReference type="Pfam" id="PF12833">
    <property type="entry name" value="HTH_18"/>
    <property type="match status" value="1"/>
</dbReference>
<dbReference type="InterPro" id="IPR009057">
    <property type="entry name" value="Homeodomain-like_sf"/>
</dbReference>
<dbReference type="SUPFAM" id="SSF51445">
    <property type="entry name" value="(Trans)glycosidases"/>
    <property type="match status" value="1"/>
</dbReference>
<dbReference type="Gene3D" id="2.60.40.1500">
    <property type="entry name" value="Glycosyl hydrolase domain, family 39"/>
    <property type="match status" value="1"/>
</dbReference>
<dbReference type="InterPro" id="IPR018060">
    <property type="entry name" value="HTH_AraC"/>
</dbReference>
<dbReference type="GO" id="GO:0016798">
    <property type="term" value="F:hydrolase activity, acting on glycosyl bonds"/>
    <property type="evidence" value="ECO:0007669"/>
    <property type="project" value="UniProtKB-KW"/>
</dbReference>
<evidence type="ECO:0000313" key="8">
    <source>
        <dbReference type="EMBL" id="MPQ43126.1"/>
    </source>
</evidence>
<dbReference type="PROSITE" id="PS00041">
    <property type="entry name" value="HTH_ARAC_FAMILY_1"/>
    <property type="match status" value="1"/>
</dbReference>
<dbReference type="InterPro" id="IPR017853">
    <property type="entry name" value="GH"/>
</dbReference>
<dbReference type="InterPro" id="IPR011051">
    <property type="entry name" value="RmlC_Cupin_sf"/>
</dbReference>
<dbReference type="Proteomes" id="UP000430345">
    <property type="component" value="Unassembled WGS sequence"/>
</dbReference>
<accession>A0A6I1MHW5</accession>
<evidence type="ECO:0000256" key="6">
    <source>
        <dbReference type="ARBA" id="ARBA00023295"/>
    </source>
</evidence>
<protein>
    <submittedName>
        <fullName evidence="8">Helix-turn-helix domain-containing protein</fullName>
    </submittedName>
</protein>
<evidence type="ECO:0000256" key="3">
    <source>
        <dbReference type="ARBA" id="ARBA00023015"/>
    </source>
</evidence>
<dbReference type="Gene3D" id="3.20.20.80">
    <property type="entry name" value="Glycosidases"/>
    <property type="match status" value="1"/>
</dbReference>
<dbReference type="GO" id="GO:0043565">
    <property type="term" value="F:sequence-specific DNA binding"/>
    <property type="evidence" value="ECO:0007669"/>
    <property type="project" value="InterPro"/>
</dbReference>
<keyword evidence="4" id="KW-0238">DNA-binding</keyword>
<dbReference type="Pfam" id="PF01229">
    <property type="entry name" value="Glyco_hydro_39"/>
    <property type="match status" value="1"/>
</dbReference>
<dbReference type="PANTHER" id="PTHR43280:SF34">
    <property type="entry name" value="ARAC-FAMILY TRANSCRIPTIONAL REGULATOR"/>
    <property type="match status" value="1"/>
</dbReference>
<dbReference type="SUPFAM" id="SSF51011">
    <property type="entry name" value="Glycosyl hydrolase domain"/>
    <property type="match status" value="1"/>
</dbReference>
<dbReference type="PANTHER" id="PTHR43280">
    <property type="entry name" value="ARAC-FAMILY TRANSCRIPTIONAL REGULATOR"/>
    <property type="match status" value="1"/>
</dbReference>
<dbReference type="InterPro" id="IPR003313">
    <property type="entry name" value="AraC-bd"/>
</dbReference>
<evidence type="ECO:0000313" key="9">
    <source>
        <dbReference type="Proteomes" id="UP000430345"/>
    </source>
</evidence>
<name>A0A6I1MHW5_9CLOT</name>
<feature type="domain" description="HTH araC/xylS-type" evidence="7">
    <location>
        <begin position="176"/>
        <end position="274"/>
    </location>
</feature>
<keyword evidence="5" id="KW-0804">Transcription</keyword>
<keyword evidence="9" id="KW-1185">Reference proteome</keyword>
<dbReference type="SUPFAM" id="SSF46689">
    <property type="entry name" value="Homeodomain-like"/>
    <property type="match status" value="1"/>
</dbReference>
<dbReference type="InterPro" id="IPR014710">
    <property type="entry name" value="RmlC-like_jellyroll"/>
</dbReference>
<evidence type="ECO:0000256" key="2">
    <source>
        <dbReference type="ARBA" id="ARBA00022801"/>
    </source>
</evidence>
<evidence type="ECO:0000256" key="5">
    <source>
        <dbReference type="ARBA" id="ARBA00023163"/>
    </source>
</evidence>
<dbReference type="InterPro" id="IPR049166">
    <property type="entry name" value="GH39_cat"/>
</dbReference>
<dbReference type="EMBL" id="WHJC01000041">
    <property type="protein sequence ID" value="MPQ43126.1"/>
    <property type="molecule type" value="Genomic_DNA"/>
</dbReference>